<name>A0A314ZFG6_PRUYE</name>
<dbReference type="EMBL" id="PJQY01000039">
    <property type="protein sequence ID" value="PQQ20272.1"/>
    <property type="molecule type" value="Genomic_DNA"/>
</dbReference>
<gene>
    <name evidence="1" type="ORF">Pyn_15918</name>
</gene>
<evidence type="ECO:0000313" key="2">
    <source>
        <dbReference type="Proteomes" id="UP000250321"/>
    </source>
</evidence>
<keyword evidence="2" id="KW-1185">Reference proteome</keyword>
<protein>
    <submittedName>
        <fullName evidence="1">Uncharacterized protein</fullName>
    </submittedName>
</protein>
<dbReference type="AlphaFoldDB" id="A0A314ZFG6"/>
<proteinExistence type="predicted"/>
<comment type="caution">
    <text evidence="1">The sequence shown here is derived from an EMBL/GenBank/DDBJ whole genome shotgun (WGS) entry which is preliminary data.</text>
</comment>
<dbReference type="Proteomes" id="UP000250321">
    <property type="component" value="Unassembled WGS sequence"/>
</dbReference>
<organism evidence="1 2">
    <name type="scientific">Prunus yedoensis var. nudiflora</name>
    <dbReference type="NCBI Taxonomy" id="2094558"/>
    <lineage>
        <taxon>Eukaryota</taxon>
        <taxon>Viridiplantae</taxon>
        <taxon>Streptophyta</taxon>
        <taxon>Embryophyta</taxon>
        <taxon>Tracheophyta</taxon>
        <taxon>Spermatophyta</taxon>
        <taxon>Magnoliopsida</taxon>
        <taxon>eudicotyledons</taxon>
        <taxon>Gunneridae</taxon>
        <taxon>Pentapetalae</taxon>
        <taxon>rosids</taxon>
        <taxon>fabids</taxon>
        <taxon>Rosales</taxon>
        <taxon>Rosaceae</taxon>
        <taxon>Amygdaloideae</taxon>
        <taxon>Amygdaleae</taxon>
        <taxon>Prunus</taxon>
    </lineage>
</organism>
<accession>A0A314ZFG6</accession>
<reference evidence="1 2" key="1">
    <citation type="submission" date="2018-02" db="EMBL/GenBank/DDBJ databases">
        <title>Draft genome of wild Prunus yedoensis var. nudiflora.</title>
        <authorList>
            <person name="Baek S."/>
            <person name="Kim J.-H."/>
            <person name="Choi K."/>
            <person name="Kim G.-B."/>
            <person name="Cho A."/>
            <person name="Jang H."/>
            <person name="Shin C.-H."/>
            <person name="Yu H.-J."/>
            <person name="Mun J.-H."/>
        </authorList>
    </citation>
    <scope>NUCLEOTIDE SEQUENCE [LARGE SCALE GENOMIC DNA]</scope>
    <source>
        <strain evidence="2">cv. Jeju island</strain>
        <tissue evidence="1">Leaf</tissue>
    </source>
</reference>
<sequence>MLQGNELRYGGAEGELRQRGAKVKGCQMRQKLTCFKVMCLGTGMPKVSLGKGVPKMNECQKRHKACMLQGNMPRHGSAEGELRH</sequence>
<evidence type="ECO:0000313" key="1">
    <source>
        <dbReference type="EMBL" id="PQQ20272.1"/>
    </source>
</evidence>